<dbReference type="InterPro" id="IPR020471">
    <property type="entry name" value="AKR"/>
</dbReference>
<evidence type="ECO:0000313" key="5">
    <source>
        <dbReference type="Proteomes" id="UP000002281"/>
    </source>
</evidence>
<dbReference type="InParanoid" id="A0A3Q2H7E2"/>
<name>A0A3Q2H7E2_HORSE</name>
<dbReference type="AlphaFoldDB" id="A0A3Q2H7E2"/>
<reference evidence="4" key="3">
    <citation type="submission" date="2025-09" db="UniProtKB">
        <authorList>
            <consortium name="Ensembl"/>
        </authorList>
    </citation>
    <scope>IDENTIFICATION</scope>
    <source>
        <strain evidence="4">Thoroughbred</strain>
    </source>
</reference>
<dbReference type="GO" id="GO:0016491">
    <property type="term" value="F:oxidoreductase activity"/>
    <property type="evidence" value="ECO:0007669"/>
    <property type="project" value="UniProtKB-KW"/>
</dbReference>
<evidence type="ECO:0000256" key="2">
    <source>
        <dbReference type="ARBA" id="ARBA00023002"/>
    </source>
</evidence>
<dbReference type="PRINTS" id="PR00069">
    <property type="entry name" value="ALDKETRDTASE"/>
</dbReference>
<dbReference type="PaxDb" id="9796-ENSECAP00000029841"/>
<dbReference type="SUPFAM" id="SSF51430">
    <property type="entry name" value="NAD(P)-linked oxidoreductase"/>
    <property type="match status" value="1"/>
</dbReference>
<organism evidence="4 5">
    <name type="scientific">Equus caballus</name>
    <name type="common">Horse</name>
    <dbReference type="NCBI Taxonomy" id="9796"/>
    <lineage>
        <taxon>Eukaryota</taxon>
        <taxon>Metazoa</taxon>
        <taxon>Chordata</taxon>
        <taxon>Craniata</taxon>
        <taxon>Vertebrata</taxon>
        <taxon>Euteleostomi</taxon>
        <taxon>Mammalia</taxon>
        <taxon>Eutheria</taxon>
        <taxon>Laurasiatheria</taxon>
        <taxon>Perissodactyla</taxon>
        <taxon>Equidae</taxon>
        <taxon>Equus</taxon>
    </lineage>
</organism>
<accession>A0A3Q2H7E2</accession>
<reference evidence="4 5" key="1">
    <citation type="journal article" date="2009" name="Science">
        <title>Genome sequence, comparative analysis, and population genetics of the domestic horse.</title>
        <authorList>
            <consortium name="Broad Institute Genome Sequencing Platform"/>
            <consortium name="Broad Institute Whole Genome Assembly Team"/>
            <person name="Wade C.M."/>
            <person name="Giulotto E."/>
            <person name="Sigurdsson S."/>
            <person name="Zoli M."/>
            <person name="Gnerre S."/>
            <person name="Imsland F."/>
            <person name="Lear T.L."/>
            <person name="Adelson D.L."/>
            <person name="Bailey E."/>
            <person name="Bellone R.R."/>
            <person name="Bloecker H."/>
            <person name="Distl O."/>
            <person name="Edgar R.C."/>
            <person name="Garber M."/>
            <person name="Leeb T."/>
            <person name="Mauceli E."/>
            <person name="MacLeod J.N."/>
            <person name="Penedo M.C.T."/>
            <person name="Raison J.M."/>
            <person name="Sharpe T."/>
            <person name="Vogel J."/>
            <person name="Andersson L."/>
            <person name="Antczak D.F."/>
            <person name="Biagi T."/>
            <person name="Binns M.M."/>
            <person name="Chowdhary B.P."/>
            <person name="Coleman S.J."/>
            <person name="Della Valle G."/>
            <person name="Fryc S."/>
            <person name="Guerin G."/>
            <person name="Hasegawa T."/>
            <person name="Hill E.W."/>
            <person name="Jurka J."/>
            <person name="Kiialainen A."/>
            <person name="Lindgren G."/>
            <person name="Liu J."/>
            <person name="Magnani E."/>
            <person name="Mickelson J.R."/>
            <person name="Murray J."/>
            <person name="Nergadze S.G."/>
            <person name="Onofrio R."/>
            <person name="Pedroni S."/>
            <person name="Piras M.F."/>
            <person name="Raudsepp T."/>
            <person name="Rocchi M."/>
            <person name="Roeed K.H."/>
            <person name="Ryder O.A."/>
            <person name="Searle S."/>
            <person name="Skow L."/>
            <person name="Swinburne J.E."/>
            <person name="Syvaenen A.C."/>
            <person name="Tozaki T."/>
            <person name="Valberg S.J."/>
            <person name="Vaudin M."/>
            <person name="White J.R."/>
            <person name="Zody M.C."/>
            <person name="Lander E.S."/>
            <person name="Lindblad-Toh K."/>
        </authorList>
    </citation>
    <scope>NUCLEOTIDE SEQUENCE [LARGE SCALE GENOMIC DNA]</scope>
    <source>
        <strain evidence="4 5">Thoroughbred</strain>
    </source>
</reference>
<evidence type="ECO:0000313" key="4">
    <source>
        <dbReference type="Ensembl" id="ENSECAP00000029841.2"/>
    </source>
</evidence>
<dbReference type="Gene3D" id="3.20.20.100">
    <property type="entry name" value="NADP-dependent oxidoreductase domain"/>
    <property type="match status" value="1"/>
</dbReference>
<dbReference type="Ensembl" id="ENSECAT00000036120.2">
    <property type="protein sequence ID" value="ENSECAP00000029841.2"/>
    <property type="gene ID" value="ENSECAG00000029988.2"/>
</dbReference>
<dbReference type="STRING" id="9796.ENSECAP00000029841"/>
<dbReference type="InterPro" id="IPR023210">
    <property type="entry name" value="NADP_OxRdtase_dom"/>
</dbReference>
<dbReference type="PANTHER" id="PTHR11732">
    <property type="entry name" value="ALDO/KETO REDUCTASE"/>
    <property type="match status" value="1"/>
</dbReference>
<proteinExistence type="predicted"/>
<dbReference type="InterPro" id="IPR036812">
    <property type="entry name" value="NAD(P)_OxRdtase_dom_sf"/>
</dbReference>
<protein>
    <recommendedName>
        <fullName evidence="3">NADP-dependent oxidoreductase domain-containing protein</fullName>
    </recommendedName>
</protein>
<evidence type="ECO:0000256" key="1">
    <source>
        <dbReference type="ARBA" id="ARBA00022857"/>
    </source>
</evidence>
<sequence length="133" mass="15031">MNLEKHHSFTTFVELSTKAKMSTVNLGTWQSPPGKVKEPVKVAIDPGNHHISCACIYQNKNEEEGGIQEKAVKQGDLFSSSKLWPTFFERSLMSKACQKTLKDLKLDYLDICLIADESHWNLQLQPLPDRKGS</sequence>
<dbReference type="Pfam" id="PF00248">
    <property type="entry name" value="Aldo_ket_red"/>
    <property type="match status" value="1"/>
</dbReference>
<dbReference type="Proteomes" id="UP000002281">
    <property type="component" value="Chromosome X"/>
</dbReference>
<feature type="domain" description="NADP-dependent oxidoreductase" evidence="3">
    <location>
        <begin position="26"/>
        <end position="116"/>
    </location>
</feature>
<keyword evidence="2" id="KW-0560">Oxidoreductase</keyword>
<reference evidence="4" key="2">
    <citation type="submission" date="2025-08" db="UniProtKB">
        <authorList>
            <consortium name="Ensembl"/>
        </authorList>
    </citation>
    <scope>IDENTIFICATION</scope>
    <source>
        <strain evidence="4">Thoroughbred</strain>
    </source>
</reference>
<evidence type="ECO:0000259" key="3">
    <source>
        <dbReference type="Pfam" id="PF00248"/>
    </source>
</evidence>
<dbReference type="Bgee" id="ENSECAG00000029988">
    <property type="expression patterns" value="Expressed in inner cell mass and 3 other cell types or tissues"/>
</dbReference>
<dbReference type="GeneTree" id="ENSGT00940000154773"/>
<keyword evidence="5" id="KW-1185">Reference proteome</keyword>
<keyword evidence="1" id="KW-0521">NADP</keyword>